<dbReference type="RefSeq" id="WP_154424435.1">
    <property type="nucleotide sequence ID" value="NZ_VUNN01000002.1"/>
</dbReference>
<dbReference type="InterPro" id="IPR000157">
    <property type="entry name" value="TIR_dom"/>
</dbReference>
<feature type="domain" description="SEFIR" evidence="2">
    <location>
        <begin position="3"/>
        <end position="135"/>
    </location>
</feature>
<evidence type="ECO:0000313" key="4">
    <source>
        <dbReference type="Proteomes" id="UP000460549"/>
    </source>
</evidence>
<name>A0A7X2TPL6_9SPIO</name>
<dbReference type="InterPro" id="IPR013568">
    <property type="entry name" value="SEFIR_dom"/>
</dbReference>
<feature type="domain" description="TIR" evidence="1">
    <location>
        <begin position="2"/>
        <end position="173"/>
    </location>
</feature>
<dbReference type="PROSITE" id="PS50104">
    <property type="entry name" value="TIR"/>
    <property type="match status" value="1"/>
</dbReference>
<protein>
    <submittedName>
        <fullName evidence="3">TIR domain-containing protein</fullName>
    </submittedName>
</protein>
<dbReference type="Gene3D" id="3.40.50.10140">
    <property type="entry name" value="Toll/interleukin-1 receptor homology (TIR) domain"/>
    <property type="match status" value="1"/>
</dbReference>
<keyword evidence="4" id="KW-1185">Reference proteome</keyword>
<dbReference type="AlphaFoldDB" id="A0A7X2TPL6"/>
<comment type="caution">
    <text evidence="3">The sequence shown here is derived from an EMBL/GenBank/DDBJ whole genome shotgun (WGS) entry which is preliminary data.</text>
</comment>
<reference evidence="3 4" key="1">
    <citation type="submission" date="2019-08" db="EMBL/GenBank/DDBJ databases">
        <title>In-depth cultivation of the pig gut microbiome towards novel bacterial diversity and tailored functional studies.</title>
        <authorList>
            <person name="Wylensek D."/>
            <person name="Hitch T.C.A."/>
            <person name="Clavel T."/>
        </authorList>
    </citation>
    <scope>NUCLEOTIDE SEQUENCE [LARGE SCALE GENOMIC DNA]</scope>
    <source>
        <strain evidence="3 4">NM-380-WT-3C1</strain>
    </source>
</reference>
<dbReference type="InterPro" id="IPR035897">
    <property type="entry name" value="Toll_tir_struct_dom_sf"/>
</dbReference>
<dbReference type="Pfam" id="PF13676">
    <property type="entry name" value="TIR_2"/>
    <property type="match status" value="1"/>
</dbReference>
<dbReference type="SUPFAM" id="SSF52200">
    <property type="entry name" value="Toll/Interleukin receptor TIR domain"/>
    <property type="match status" value="1"/>
</dbReference>
<organism evidence="3 4">
    <name type="scientific">Bullifex porci</name>
    <dbReference type="NCBI Taxonomy" id="2606638"/>
    <lineage>
        <taxon>Bacteria</taxon>
        <taxon>Pseudomonadati</taxon>
        <taxon>Spirochaetota</taxon>
        <taxon>Spirochaetia</taxon>
        <taxon>Spirochaetales</taxon>
        <taxon>Spirochaetaceae</taxon>
        <taxon>Bullifex</taxon>
    </lineage>
</organism>
<proteinExistence type="predicted"/>
<dbReference type="GO" id="GO:0007165">
    <property type="term" value="P:signal transduction"/>
    <property type="evidence" value="ECO:0007669"/>
    <property type="project" value="InterPro"/>
</dbReference>
<evidence type="ECO:0000259" key="2">
    <source>
        <dbReference type="PROSITE" id="PS51534"/>
    </source>
</evidence>
<gene>
    <name evidence="3" type="ORF">FYJ80_01920</name>
</gene>
<dbReference type="Proteomes" id="UP000460549">
    <property type="component" value="Unassembled WGS sequence"/>
</dbReference>
<dbReference type="EMBL" id="VUNN01000002">
    <property type="protein sequence ID" value="MSU05539.1"/>
    <property type="molecule type" value="Genomic_DNA"/>
</dbReference>
<evidence type="ECO:0000259" key="1">
    <source>
        <dbReference type="PROSITE" id="PS50104"/>
    </source>
</evidence>
<dbReference type="PROSITE" id="PS51534">
    <property type="entry name" value="SEFIR"/>
    <property type="match status" value="1"/>
</dbReference>
<evidence type="ECO:0000313" key="3">
    <source>
        <dbReference type="EMBL" id="MSU05539.1"/>
    </source>
</evidence>
<accession>A0A7X2TPL6</accession>
<sequence length="298" mass="34098">MVNPNVFISYSHDNDAHKDWVLKLATDLRSHGVNVILDQWDLRLGNDLRFFMEQGLNSSNLVLCICSETYVQKANLGHGGSGYEAMIMTQSLLRDQHLYFVIPVIRNNLGTQKTPLAFGSKSYIDFNDDDNYLARYQELLERIYDEDVKRKPALGENPFSDKNANSITIMTTLEKSKYQNPLMEGTASFDFKNNSGCFTIGTGDYEFVTSWSECGINTIYAYRDKVKLIGYRYGQHVIPDDTDFSSFDFTSRTREVSVGEVLVLMNRHNKFAAVKIINIEIQVRGKKALLSFEYKIYS</sequence>